<evidence type="ECO:0000256" key="3">
    <source>
        <dbReference type="ARBA" id="ARBA00022538"/>
    </source>
</evidence>
<evidence type="ECO:0000256" key="2">
    <source>
        <dbReference type="ARBA" id="ARBA00022448"/>
    </source>
</evidence>
<feature type="transmembrane region" description="Helical" evidence="12">
    <location>
        <begin position="242"/>
        <end position="261"/>
    </location>
</feature>
<dbReference type="InterPro" id="IPR003929">
    <property type="entry name" value="K_chnl_BK_asu"/>
</dbReference>
<feature type="domain" description="Potassium channel" evidence="14">
    <location>
        <begin position="382"/>
        <end position="449"/>
    </location>
</feature>
<feature type="region of interest" description="Disordered" evidence="11">
    <location>
        <begin position="1330"/>
        <end position="1358"/>
    </location>
</feature>
<dbReference type="InterPro" id="IPR047871">
    <property type="entry name" value="K_chnl_Slo-like"/>
</dbReference>
<comment type="caution">
    <text evidence="15">The sequence shown here is derived from an EMBL/GenBank/DDBJ whole genome shotgun (WGS) entry which is preliminary data.</text>
</comment>
<dbReference type="EMBL" id="JANCYW010000009">
    <property type="protein sequence ID" value="KAK4536592.1"/>
    <property type="molecule type" value="Genomic_DNA"/>
</dbReference>
<evidence type="ECO:0000256" key="5">
    <source>
        <dbReference type="ARBA" id="ARBA00022826"/>
    </source>
</evidence>
<evidence type="ECO:0000256" key="6">
    <source>
        <dbReference type="ARBA" id="ARBA00022958"/>
    </source>
</evidence>
<keyword evidence="6" id="KW-0630">Potassium</keyword>
<evidence type="ECO:0000313" key="15">
    <source>
        <dbReference type="EMBL" id="KAK4536592.1"/>
    </source>
</evidence>
<dbReference type="Pfam" id="PF07885">
    <property type="entry name" value="Ion_trans_2"/>
    <property type="match status" value="1"/>
</dbReference>
<sequence length="1492" mass="165883">MSLLLSIRYTVRLSALRDILFSLLWGGVSFAIVAAKPFLMLWLFRLLNWWRRQRQRVTESGATPARTRLGRVRQRLQRSLLRGGRRRLGADARRPYDKAGGVSNSADHYDAVYETPEEVQHLRHTRQRAFQSGSGIGEELREPQQQPGPPRVGAVLHVPPSQEPLAAQRHGGSTLASRSVKHAYRSDAFAPLDIDLIDRRPWWAKLVPPLNDRMPVITEDSLRYSQFADRVQSVAARARIDFVLAWARLVVDLATVVIYVVEGMMQRSYIGYVFYWPVGAWFAVNFAGRVFLFPHRGSYYFNFVFTLDTVAECLSIPSTLRAASGAISFINFNFLRAITAFRSFLYLYNREMLYGEYMYIGKVGRYVVSLSMYLFAIIFSLGCLMFTIEYISGDSAFTPVTSFYFMVSTLATVGYGDFVATNDVARIYVVIVIVVMVAYFGYSIGNIISISNLNKEGKGSFHAMSMRRHVVLTGSPSFSEIERSFVTFFGERRNVLSYFVVFLDDPPFDENEWNSLRQHRYGERLRFLLGNVLGTFHRHRVDAANAECFFLLGSTGRAGDDHGRGITGDSELLLRARSLLVYHGNVPLYLLYRTPFAARQLEDMYLSRRVPLAQVTARAAHVATRLKMLEYETRTVCAMELDAALLASNVMCNGASTLLHNALLDGQEDRPLCSGDACWLVEYKLGIRSKLRRVSVPRHLAGRVRLGSLALQSLRFFETAVVGLFSISHDGVWEMHFNPDHLIDEHAVLFVLCARHQFGAFVNWLTSNAILDDLWMASEPDDTSGSGLQSWQGRATSSRSSKCSRAFAHNTILQAGLTDVGARSRHHHRLPPGPVAMPEPTLAEPAATPPRNGPTAANTTPDPKPNDETEAAPHGPELRRLSMSTASSAFEPDLDLASDESNEDDGGEVLPEVIMACSAPTMCTVFLELFLRSIRLHVCMMRDEEGDAKATANGDDQRDDRPLRYPWLRTALKVVVLAEALSSEAHFRELRDKYGPLEHVRGSPVRIPDLLKLRAHLAYAVILPAYRCGVAADDLKGSAEGVEVFAMVNVDLALRHFTTTTYVCAHISEPRSLGTVHRAMYRRLGMRLGQPLDLSHRAVTYLSEREMHRLSIEGSLLHGSGHSVEEMMPLPPGMQTPSEAEHAATAAHRRAMAPPAADGALPGDAPSGEEHLRYRSRFSSGELLSRLLATEILVRQQSLPGIVLLVKVLLGMSLSHGESLERRSHLCRPHLYMVSVPAALDGSPYIEVAEYAIAAGALPLGLYRSMTHDVRVGVHDVEQLIMSRYAVFDPGSESDAAPFHSFREFIHEMAARQGDDATDWLQQIGREQWEKSDDEEVEEEIDPEAAAEHVGDGPPRRRGRGGCGIGAAWCGACDWRRRRRHAWANRVVNLGPADNRLPFTFANPPGYVRVVRGDGLYVTVAHFDKFARKFHRLVADAAADGGAVGKESADADTPPASMDDRAYGRATPATPAPPDIQEMPLPPSEAAAPSNS</sequence>
<evidence type="ECO:0000256" key="9">
    <source>
        <dbReference type="ARBA" id="ARBA00023136"/>
    </source>
</evidence>
<protein>
    <submittedName>
        <fullName evidence="15">Uncharacterized protein</fullName>
    </submittedName>
</protein>
<keyword evidence="8" id="KW-0406">Ion transport</keyword>
<feature type="compositionally biased region" description="Low complexity" evidence="11">
    <location>
        <begin position="1152"/>
        <end position="1166"/>
    </location>
</feature>
<keyword evidence="2" id="KW-0813">Transport</keyword>
<feature type="region of interest" description="Disordered" evidence="11">
    <location>
        <begin position="1441"/>
        <end position="1492"/>
    </location>
</feature>
<keyword evidence="16" id="KW-1185">Reference proteome</keyword>
<evidence type="ECO:0000256" key="11">
    <source>
        <dbReference type="SAM" id="MobiDB-lite"/>
    </source>
</evidence>
<dbReference type="InterPro" id="IPR013099">
    <property type="entry name" value="K_chnl_dom"/>
</dbReference>
<accession>A0AAV9IWA1</accession>
<dbReference type="PANTHER" id="PTHR10027:SF10">
    <property type="entry name" value="SLOWPOKE 2, ISOFORM D"/>
    <property type="match status" value="1"/>
</dbReference>
<name>A0AAV9IWA1_CYACA</name>
<evidence type="ECO:0000259" key="14">
    <source>
        <dbReference type="Pfam" id="PF07885"/>
    </source>
</evidence>
<keyword evidence="9 12" id="KW-0472">Membrane</keyword>
<dbReference type="GO" id="GO:0016020">
    <property type="term" value="C:membrane"/>
    <property type="evidence" value="ECO:0007669"/>
    <property type="project" value="UniProtKB-SubCell"/>
</dbReference>
<evidence type="ECO:0000256" key="7">
    <source>
        <dbReference type="ARBA" id="ARBA00022989"/>
    </source>
</evidence>
<keyword evidence="5" id="KW-0631">Potassium channel</keyword>
<evidence type="ECO:0000259" key="13">
    <source>
        <dbReference type="Pfam" id="PF03493"/>
    </source>
</evidence>
<dbReference type="GO" id="GO:0005267">
    <property type="term" value="F:potassium channel activity"/>
    <property type="evidence" value="ECO:0007669"/>
    <property type="project" value="UniProtKB-KW"/>
</dbReference>
<keyword evidence="10" id="KW-0407">Ion channel</keyword>
<feature type="transmembrane region" description="Helical" evidence="12">
    <location>
        <begin position="326"/>
        <end position="345"/>
    </location>
</feature>
<proteinExistence type="predicted"/>
<dbReference type="Pfam" id="PF03493">
    <property type="entry name" value="BK_channel_a"/>
    <property type="match status" value="1"/>
</dbReference>
<evidence type="ECO:0000256" key="8">
    <source>
        <dbReference type="ARBA" id="ARBA00023065"/>
    </source>
</evidence>
<keyword evidence="4 12" id="KW-0812">Transmembrane</keyword>
<feature type="transmembrane region" description="Helical" evidence="12">
    <location>
        <begin position="366"/>
        <end position="391"/>
    </location>
</feature>
<evidence type="ECO:0000256" key="10">
    <source>
        <dbReference type="ARBA" id="ARBA00023303"/>
    </source>
</evidence>
<dbReference type="SUPFAM" id="SSF81324">
    <property type="entry name" value="Voltage-gated potassium channels"/>
    <property type="match status" value="1"/>
</dbReference>
<reference evidence="15 16" key="1">
    <citation type="submission" date="2022-07" db="EMBL/GenBank/DDBJ databases">
        <title>Genome-wide signatures of adaptation to extreme environments.</title>
        <authorList>
            <person name="Cho C.H."/>
            <person name="Yoon H.S."/>
        </authorList>
    </citation>
    <scope>NUCLEOTIDE SEQUENCE [LARGE SCALE GENOMIC DNA]</scope>
    <source>
        <strain evidence="15 16">DBV 063 E5</strain>
    </source>
</reference>
<evidence type="ECO:0000256" key="1">
    <source>
        <dbReference type="ARBA" id="ARBA00004141"/>
    </source>
</evidence>
<feature type="domain" description="Calcium-activated potassium channel BK alpha subunit" evidence="13">
    <location>
        <begin position="635"/>
        <end position="703"/>
    </location>
</feature>
<feature type="transmembrane region" description="Helical" evidence="12">
    <location>
        <begin position="427"/>
        <end position="445"/>
    </location>
</feature>
<organism evidence="15 16">
    <name type="scientific">Cyanidium caldarium</name>
    <name type="common">Red alga</name>
    <dbReference type="NCBI Taxonomy" id="2771"/>
    <lineage>
        <taxon>Eukaryota</taxon>
        <taxon>Rhodophyta</taxon>
        <taxon>Bangiophyceae</taxon>
        <taxon>Cyanidiales</taxon>
        <taxon>Cyanidiaceae</taxon>
        <taxon>Cyanidium</taxon>
    </lineage>
</organism>
<feature type="compositionally biased region" description="Acidic residues" evidence="11">
    <location>
        <begin position="1332"/>
        <end position="1345"/>
    </location>
</feature>
<comment type="subcellular location">
    <subcellularLocation>
        <location evidence="1">Membrane</location>
        <topology evidence="1">Multi-pass membrane protein</topology>
    </subcellularLocation>
</comment>
<feature type="transmembrane region" description="Helical" evidence="12">
    <location>
        <begin position="273"/>
        <end position="292"/>
    </location>
</feature>
<gene>
    <name evidence="15" type="ORF">CDCA_CDCA09G2617</name>
</gene>
<feature type="transmembrane region" description="Helical" evidence="12">
    <location>
        <begin position="20"/>
        <end position="44"/>
    </location>
</feature>
<evidence type="ECO:0000256" key="12">
    <source>
        <dbReference type="SAM" id="Phobius"/>
    </source>
</evidence>
<keyword evidence="3" id="KW-0633">Potassium transport</keyword>
<dbReference type="PANTHER" id="PTHR10027">
    <property type="entry name" value="CALCIUM-ACTIVATED POTASSIUM CHANNEL ALPHA CHAIN"/>
    <property type="match status" value="1"/>
</dbReference>
<feature type="compositionally biased region" description="Basic and acidic residues" evidence="11">
    <location>
        <begin position="1346"/>
        <end position="1355"/>
    </location>
</feature>
<evidence type="ECO:0000256" key="4">
    <source>
        <dbReference type="ARBA" id="ARBA00022692"/>
    </source>
</evidence>
<feature type="region of interest" description="Disordered" evidence="11">
    <location>
        <begin position="1147"/>
        <end position="1170"/>
    </location>
</feature>
<evidence type="ECO:0000313" key="16">
    <source>
        <dbReference type="Proteomes" id="UP001301350"/>
    </source>
</evidence>
<dbReference type="Proteomes" id="UP001301350">
    <property type="component" value="Unassembled WGS sequence"/>
</dbReference>
<feature type="region of interest" description="Disordered" evidence="11">
    <location>
        <begin position="818"/>
        <end position="877"/>
    </location>
</feature>
<keyword evidence="7 12" id="KW-1133">Transmembrane helix</keyword>
<feature type="transmembrane region" description="Helical" evidence="12">
    <location>
        <begin position="403"/>
        <end position="420"/>
    </location>
</feature>
<dbReference type="Gene3D" id="1.10.287.70">
    <property type="match status" value="1"/>
</dbReference>